<dbReference type="AlphaFoldDB" id="A0A1V6S358"/>
<protein>
    <recommendedName>
        <fullName evidence="1">NACHT-NTPase and P-loop NTPases N-terminal domain-containing protein</fullName>
    </recommendedName>
</protein>
<comment type="caution">
    <text evidence="2">The sequence shown here is derived from an EMBL/GenBank/DDBJ whole genome shotgun (WGS) entry which is preliminary data.</text>
</comment>
<name>A0A1V6S358_9EURO</name>
<dbReference type="Proteomes" id="UP000191518">
    <property type="component" value="Unassembled WGS sequence"/>
</dbReference>
<organism evidence="2 3">
    <name type="scientific">Penicillium vulpinum</name>
    <dbReference type="NCBI Taxonomy" id="29845"/>
    <lineage>
        <taxon>Eukaryota</taxon>
        <taxon>Fungi</taxon>
        <taxon>Dikarya</taxon>
        <taxon>Ascomycota</taxon>
        <taxon>Pezizomycotina</taxon>
        <taxon>Eurotiomycetes</taxon>
        <taxon>Eurotiomycetidae</taxon>
        <taxon>Eurotiales</taxon>
        <taxon>Aspergillaceae</taxon>
        <taxon>Penicillium</taxon>
    </lineage>
</organism>
<reference evidence="3" key="1">
    <citation type="journal article" date="2017" name="Nat. Microbiol.">
        <title>Global analysis of biosynthetic gene clusters reveals vast potential of secondary metabolite production in Penicillium species.</title>
        <authorList>
            <person name="Nielsen J.C."/>
            <person name="Grijseels S."/>
            <person name="Prigent S."/>
            <person name="Ji B."/>
            <person name="Dainat J."/>
            <person name="Nielsen K.F."/>
            <person name="Frisvad J.C."/>
            <person name="Workman M."/>
            <person name="Nielsen J."/>
        </authorList>
    </citation>
    <scope>NUCLEOTIDE SEQUENCE [LARGE SCALE GENOMIC DNA]</scope>
    <source>
        <strain evidence="3">IBT 29486</strain>
    </source>
</reference>
<dbReference type="Pfam" id="PF17107">
    <property type="entry name" value="SesA"/>
    <property type="match status" value="1"/>
</dbReference>
<dbReference type="InterPro" id="IPR031352">
    <property type="entry name" value="SesA"/>
</dbReference>
<feature type="domain" description="NACHT-NTPase and P-loop NTPases N-terminal" evidence="1">
    <location>
        <begin position="9"/>
        <end position="139"/>
    </location>
</feature>
<dbReference type="EMBL" id="MDYP01000009">
    <property type="protein sequence ID" value="OQE08475.1"/>
    <property type="molecule type" value="Genomic_DNA"/>
</dbReference>
<proteinExistence type="predicted"/>
<dbReference type="OrthoDB" id="3200163at2759"/>
<evidence type="ECO:0000313" key="3">
    <source>
        <dbReference type="Proteomes" id="UP000191518"/>
    </source>
</evidence>
<evidence type="ECO:0000313" key="2">
    <source>
        <dbReference type="EMBL" id="OQE08475.1"/>
    </source>
</evidence>
<evidence type="ECO:0000259" key="1">
    <source>
        <dbReference type="Pfam" id="PF17107"/>
    </source>
</evidence>
<accession>A0A1V6S358</accession>
<sequence>MAEVIGIVSGAITFATVIIQVEKSISELKDCWDQLQDAPEGLRKLIQQVELFGLILADIEEDLQQVSFSTALNVKKNAQQSLEFFKAASRDLEALCKDLNRDGPPSNRMHKSRKALRFVMSKGKIEKHTTHLENDVHLLALSQQC</sequence>
<keyword evidence="3" id="KW-1185">Reference proteome</keyword>
<gene>
    <name evidence="2" type="ORF">PENVUL_c009G06002</name>
</gene>